<proteinExistence type="predicted"/>
<reference evidence="2" key="2">
    <citation type="journal article" date="2008" name="Nucleic Acids Res.">
        <title>The rice annotation project database (RAP-DB): 2008 update.</title>
        <authorList>
            <consortium name="The rice annotation project (RAP)"/>
        </authorList>
    </citation>
    <scope>GENOME REANNOTATION</scope>
    <source>
        <strain evidence="2">cv. Nipponbare</strain>
    </source>
</reference>
<dbReference type="AlphaFoldDB" id="Q2R583"/>
<accession>Q2R583</accession>
<dbReference type="InterPro" id="IPR055298">
    <property type="entry name" value="AtLOH3-like"/>
</dbReference>
<protein>
    <submittedName>
        <fullName evidence="1">Uncharacterized protein</fullName>
    </submittedName>
</protein>
<dbReference type="PANTHER" id="PTHR11697:SF230">
    <property type="entry name" value="ZINC FINGER, MYM DOMAIN CONTAINING 1"/>
    <property type="match status" value="1"/>
</dbReference>
<evidence type="ECO:0000313" key="1">
    <source>
        <dbReference type="EMBL" id="AAX96249.1"/>
    </source>
</evidence>
<dbReference type="PANTHER" id="PTHR11697">
    <property type="entry name" value="GENERAL TRANSCRIPTION FACTOR 2-RELATED ZINC FINGER PROTEIN"/>
    <property type="match status" value="1"/>
</dbReference>
<gene>
    <name evidence="1" type="ordered locus">LOC_Os11g25900</name>
</gene>
<dbReference type="EMBL" id="AC145808">
    <property type="protein sequence ID" value="AAX96249.1"/>
    <property type="molecule type" value="Genomic_DNA"/>
</dbReference>
<reference evidence="2" key="1">
    <citation type="journal article" date="2005" name="Nature">
        <title>The map-based sequence of the rice genome.</title>
        <authorList>
            <consortium name="International rice genome sequencing project (IRGSP)"/>
            <person name="Matsumoto T."/>
            <person name="Wu J."/>
            <person name="Kanamori H."/>
            <person name="Katayose Y."/>
            <person name="Fujisawa M."/>
            <person name="Namiki N."/>
            <person name="Mizuno H."/>
            <person name="Yamamoto K."/>
            <person name="Antonio B.A."/>
            <person name="Baba T."/>
            <person name="Sakata K."/>
            <person name="Nagamura Y."/>
            <person name="Aoki H."/>
            <person name="Arikawa K."/>
            <person name="Arita K."/>
            <person name="Bito T."/>
            <person name="Chiden Y."/>
            <person name="Fujitsuka N."/>
            <person name="Fukunaka R."/>
            <person name="Hamada M."/>
            <person name="Harada C."/>
            <person name="Hayashi A."/>
            <person name="Hijishita S."/>
            <person name="Honda M."/>
            <person name="Hosokawa S."/>
            <person name="Ichikawa Y."/>
            <person name="Idonuma A."/>
            <person name="Iijima M."/>
            <person name="Ikeda M."/>
            <person name="Ikeno M."/>
            <person name="Ito K."/>
            <person name="Ito S."/>
            <person name="Ito T."/>
            <person name="Ito Y."/>
            <person name="Ito Y."/>
            <person name="Iwabuchi A."/>
            <person name="Kamiya K."/>
            <person name="Karasawa W."/>
            <person name="Kurita K."/>
            <person name="Katagiri S."/>
            <person name="Kikuta A."/>
            <person name="Kobayashi H."/>
            <person name="Kobayashi N."/>
            <person name="Machita K."/>
            <person name="Maehara T."/>
            <person name="Masukawa M."/>
            <person name="Mizubayashi T."/>
            <person name="Mukai Y."/>
            <person name="Nagasaki H."/>
            <person name="Nagata Y."/>
            <person name="Naito S."/>
            <person name="Nakashima M."/>
            <person name="Nakama Y."/>
            <person name="Nakamichi Y."/>
            <person name="Nakamura M."/>
            <person name="Meguro A."/>
            <person name="Negishi M."/>
            <person name="Ohta I."/>
            <person name="Ohta T."/>
            <person name="Okamoto M."/>
            <person name="Ono N."/>
            <person name="Saji S."/>
            <person name="Sakaguchi M."/>
            <person name="Sakai K."/>
            <person name="Shibata M."/>
            <person name="Shimokawa T."/>
            <person name="Song J."/>
            <person name="Takazaki Y."/>
            <person name="Terasawa K."/>
            <person name="Tsugane M."/>
            <person name="Tsuji K."/>
            <person name="Ueda S."/>
            <person name="Waki K."/>
            <person name="Yamagata H."/>
            <person name="Yamamoto M."/>
            <person name="Yamamoto S."/>
            <person name="Yamane H."/>
            <person name="Yoshiki S."/>
            <person name="Yoshihara R."/>
            <person name="Yukawa K."/>
            <person name="Zhong H."/>
            <person name="Yano M."/>
            <person name="Yuan Q."/>
            <person name="Ouyang S."/>
            <person name="Liu J."/>
            <person name="Jones K.M."/>
            <person name="Gansberger K."/>
            <person name="Moffat K."/>
            <person name="Hill J."/>
            <person name="Bera J."/>
            <person name="Fadrosh D."/>
            <person name="Jin S."/>
            <person name="Johri S."/>
            <person name="Kim M."/>
            <person name="Overton L."/>
            <person name="Reardon M."/>
            <person name="Tsitrin T."/>
            <person name="Vuong H."/>
            <person name="Weaver B."/>
            <person name="Ciecko A."/>
            <person name="Tallon L."/>
            <person name="Jackson J."/>
            <person name="Pai G."/>
            <person name="Aken S.V."/>
            <person name="Utterback T."/>
            <person name="Reidmuller S."/>
            <person name="Feldblyum T."/>
            <person name="Hsiao J."/>
            <person name="Zismann V."/>
            <person name="Iobst S."/>
            <person name="de Vazeille A.R."/>
            <person name="Buell C.R."/>
            <person name="Ying K."/>
            <person name="Li Y."/>
            <person name="Lu T."/>
            <person name="Huang Y."/>
            <person name="Zhao Q."/>
            <person name="Feng Q."/>
            <person name="Zhang L."/>
            <person name="Zhu J."/>
            <person name="Weng Q."/>
            <person name="Mu J."/>
            <person name="Lu Y."/>
            <person name="Fan D."/>
            <person name="Liu Y."/>
            <person name="Guan J."/>
            <person name="Zhang Y."/>
            <person name="Yu S."/>
            <person name="Liu X."/>
            <person name="Zhang Y."/>
            <person name="Hong G."/>
            <person name="Han B."/>
            <person name="Choisne N."/>
            <person name="Demange N."/>
            <person name="Orjeda G."/>
            <person name="Samain S."/>
            <person name="Cattolico L."/>
            <person name="Pelletier E."/>
            <person name="Couloux A."/>
            <person name="Segurens B."/>
            <person name="Wincker P."/>
            <person name="D'Hont A."/>
            <person name="Scarpelli C."/>
            <person name="Weissenbach J."/>
            <person name="Salanoubat M."/>
            <person name="Quetier F."/>
            <person name="Yu Y."/>
            <person name="Kim H.R."/>
            <person name="Rambo T."/>
            <person name="Currie J."/>
            <person name="Collura K."/>
            <person name="Luo M."/>
            <person name="Yang T."/>
            <person name="Ammiraju J.S.S."/>
            <person name="Engler F."/>
            <person name="Soderlund C."/>
            <person name="Wing R.A."/>
            <person name="Palmer L.E."/>
            <person name="de la Bastide M."/>
            <person name="Spiegel L."/>
            <person name="Nascimento L."/>
            <person name="Zutavern T."/>
            <person name="O'Shaughnessy A."/>
            <person name="Dike S."/>
            <person name="Dedhia N."/>
            <person name="Preston R."/>
            <person name="Balija V."/>
            <person name="McCombie W.R."/>
            <person name="Chow T."/>
            <person name="Chen H."/>
            <person name="Chung M."/>
            <person name="Chen C."/>
            <person name="Shaw J."/>
            <person name="Wu H."/>
            <person name="Hsiao K."/>
            <person name="Chao Y."/>
            <person name="Chu M."/>
            <person name="Cheng C."/>
            <person name="Hour A."/>
            <person name="Lee P."/>
            <person name="Lin S."/>
            <person name="Lin Y."/>
            <person name="Liou J."/>
            <person name="Liu S."/>
            <person name="Hsing Y."/>
            <person name="Raghuvanshi S."/>
            <person name="Mohanty A."/>
            <person name="Bharti A.K."/>
            <person name="Gaur A."/>
            <person name="Gupta V."/>
            <person name="Kumar D."/>
            <person name="Ravi V."/>
            <person name="Vij S."/>
            <person name="Kapur A."/>
            <person name="Khurana P."/>
            <person name="Khurana P."/>
            <person name="Khurana J.P."/>
            <person name="Tyagi A.K."/>
            <person name="Gaikwad K."/>
            <person name="Singh A."/>
            <person name="Dalal V."/>
            <person name="Srivastava S."/>
            <person name="Dixit A."/>
            <person name="Pal A.K."/>
            <person name="Ghazi I.A."/>
            <person name="Yadav M."/>
            <person name="Pandit A."/>
            <person name="Bhargava A."/>
            <person name="Sureshbabu K."/>
            <person name="Batra K."/>
            <person name="Sharma T.R."/>
            <person name="Mohapatra T."/>
            <person name="Singh N.K."/>
            <person name="Messing J."/>
            <person name="Nelson A.B."/>
            <person name="Fuks G."/>
            <person name="Kavchok S."/>
            <person name="Keizer G."/>
            <person name="Linton E."/>
            <person name="Llaca V."/>
            <person name="Song R."/>
            <person name="Tanyolac B."/>
            <person name="Young S."/>
            <person name="Ho-Il K."/>
            <person name="Hahn J.H."/>
            <person name="Sangsakoo G."/>
            <person name="Vanavichit A."/>
            <person name="de Mattos Luiz.A.T."/>
            <person name="Zimmer P.D."/>
            <person name="Malone G."/>
            <person name="Dellagostin O."/>
            <person name="de Oliveira A.C."/>
            <person name="Bevan M."/>
            <person name="Bancroft I."/>
            <person name="Minx P."/>
            <person name="Cordum H."/>
            <person name="Wilson R."/>
            <person name="Cheng Z."/>
            <person name="Jin W."/>
            <person name="Jiang J."/>
            <person name="Leong S.A."/>
            <person name="Iwama H."/>
            <person name="Gojobori T."/>
            <person name="Itoh T."/>
            <person name="Niimura Y."/>
            <person name="Fujii Y."/>
            <person name="Habara T."/>
            <person name="Sakai H."/>
            <person name="Sato Y."/>
            <person name="Wilson G."/>
            <person name="Kumar K."/>
            <person name="McCouch S."/>
            <person name="Juretic N."/>
            <person name="Hoen D."/>
            <person name="Wright S."/>
            <person name="Bruskiewich R."/>
            <person name="Bureau T."/>
            <person name="Miyao A."/>
            <person name="Hirochika H."/>
            <person name="Nishikawa T."/>
            <person name="Kadowaki K."/>
            <person name="Sugiura M."/>
            <person name="Burr B."/>
            <person name="Sasaki T."/>
        </authorList>
    </citation>
    <scope>NUCLEOTIDE SEQUENCE [LARGE SCALE GENOMIC DNA]</scope>
    <source>
        <strain evidence="2">cv. Nipponbare</strain>
    </source>
</reference>
<sequence>MTLVHLPRSRMQELRSDGCVAFLERVTLFCNRYGLEFHEMDGVYVPYGRSQRFARNQTNDDHFRREVYIGIIDQISQEFDNHFDEVNMKLLSCMAALNPTNSFASFGTQKVEMVSALKIKIVDLGGHEFKDCCRNILMPLQSASICIETSYKMPLSS</sequence>
<evidence type="ECO:0000313" key="2">
    <source>
        <dbReference type="Proteomes" id="UP000000763"/>
    </source>
</evidence>
<dbReference type="Proteomes" id="UP000000763">
    <property type="component" value="Chromosome 11"/>
</dbReference>
<name>Q2R583_ORYSJ</name>
<organism evidence="1 2">
    <name type="scientific">Oryza sativa subsp. japonica</name>
    <name type="common">Rice</name>
    <dbReference type="NCBI Taxonomy" id="39947"/>
    <lineage>
        <taxon>Eukaryota</taxon>
        <taxon>Viridiplantae</taxon>
        <taxon>Streptophyta</taxon>
        <taxon>Embryophyta</taxon>
        <taxon>Tracheophyta</taxon>
        <taxon>Spermatophyta</taxon>
        <taxon>Magnoliopsida</taxon>
        <taxon>Liliopsida</taxon>
        <taxon>Poales</taxon>
        <taxon>Poaceae</taxon>
        <taxon>BOP clade</taxon>
        <taxon>Oryzoideae</taxon>
        <taxon>Oryzeae</taxon>
        <taxon>Oryzinae</taxon>
        <taxon>Oryza</taxon>
        <taxon>Oryza sativa</taxon>
    </lineage>
</organism>